<dbReference type="PANTHER" id="PTHR28147">
    <property type="entry name" value="N-GLYCOSYLATION PROTEIN EOS1"/>
    <property type="match status" value="1"/>
</dbReference>
<dbReference type="PANTHER" id="PTHR28147:SF1">
    <property type="entry name" value="N-GLYCOSYLATION PROTEIN EOS1"/>
    <property type="match status" value="1"/>
</dbReference>
<dbReference type="AlphaFoldDB" id="A0AAE8SLY1"/>
<feature type="transmembrane region" description="Helical" evidence="2">
    <location>
        <begin position="174"/>
        <end position="194"/>
    </location>
</feature>
<evidence type="ECO:0008006" key="5">
    <source>
        <dbReference type="Google" id="ProtNLM"/>
    </source>
</evidence>
<gene>
    <name evidence="3" type="ORF">FTOL_10346</name>
</gene>
<feature type="compositionally biased region" description="Pro residues" evidence="1">
    <location>
        <begin position="30"/>
        <end position="41"/>
    </location>
</feature>
<feature type="transmembrane region" description="Helical" evidence="2">
    <location>
        <begin position="200"/>
        <end position="218"/>
    </location>
</feature>
<feature type="region of interest" description="Disordered" evidence="1">
    <location>
        <begin position="1"/>
        <end position="53"/>
    </location>
</feature>
<dbReference type="GO" id="GO:0034599">
    <property type="term" value="P:cellular response to oxidative stress"/>
    <property type="evidence" value="ECO:0007669"/>
    <property type="project" value="InterPro"/>
</dbReference>
<keyword evidence="2" id="KW-0812">Transmembrane</keyword>
<sequence>MGNPPPVRRGSSTGHLLQPLAPVTPKSNKYPPPPPPPPPPTTTTAPPELDGPVHPSLLQPRVAVVLNVPTPWHPWLFVLRLVSILPALWWGLPSALQLLMRVVPGPEVVFVVPSTTGGSVAMSYEADTRYTLTETGLGTIWCFASGYLSFFFTDCLMSRWLINYTPQATMVRLLTTNICNAYLTSTFLSLAGGFEDPRLLLPGWIGIATTLTVLYHITHQKINIRKETSTSINVFSIASFFSMVTLLAHMHQFTPEYPQMPIAAKAQRVWDEVSRLVAQARAQARGSIEQHDGL</sequence>
<reference evidence="3" key="1">
    <citation type="submission" date="2018-03" db="EMBL/GenBank/DDBJ databases">
        <authorList>
            <person name="Guldener U."/>
        </authorList>
    </citation>
    <scope>NUCLEOTIDE SEQUENCE</scope>
</reference>
<feature type="transmembrane region" description="Helical" evidence="2">
    <location>
        <begin position="138"/>
        <end position="162"/>
    </location>
</feature>
<evidence type="ECO:0000256" key="1">
    <source>
        <dbReference type="SAM" id="MobiDB-lite"/>
    </source>
</evidence>
<evidence type="ECO:0000256" key="2">
    <source>
        <dbReference type="SAM" id="Phobius"/>
    </source>
</evidence>
<protein>
    <recommendedName>
        <fullName evidence="5">N-glycosylation protein EOS1</fullName>
    </recommendedName>
</protein>
<comment type="caution">
    <text evidence="3">The sequence shown here is derived from an EMBL/GenBank/DDBJ whole genome shotgun (WGS) entry which is preliminary data.</text>
</comment>
<dbReference type="GO" id="GO:0005789">
    <property type="term" value="C:endoplasmic reticulum membrane"/>
    <property type="evidence" value="ECO:0007669"/>
    <property type="project" value="InterPro"/>
</dbReference>
<name>A0AAE8SLY1_9HYPO</name>
<dbReference type="Pfam" id="PF12326">
    <property type="entry name" value="EOS1"/>
    <property type="match status" value="1"/>
</dbReference>
<organism evidence="3 4">
    <name type="scientific">Fusarium torulosum</name>
    <dbReference type="NCBI Taxonomy" id="33205"/>
    <lineage>
        <taxon>Eukaryota</taxon>
        <taxon>Fungi</taxon>
        <taxon>Dikarya</taxon>
        <taxon>Ascomycota</taxon>
        <taxon>Pezizomycotina</taxon>
        <taxon>Sordariomycetes</taxon>
        <taxon>Hypocreomycetidae</taxon>
        <taxon>Hypocreales</taxon>
        <taxon>Nectriaceae</taxon>
        <taxon>Fusarium</taxon>
    </lineage>
</organism>
<dbReference type="EMBL" id="ONZP01000401">
    <property type="protein sequence ID" value="SPJ83830.1"/>
    <property type="molecule type" value="Genomic_DNA"/>
</dbReference>
<dbReference type="Proteomes" id="UP001187734">
    <property type="component" value="Unassembled WGS sequence"/>
</dbReference>
<accession>A0AAE8SLY1</accession>
<evidence type="ECO:0000313" key="3">
    <source>
        <dbReference type="EMBL" id="SPJ83830.1"/>
    </source>
</evidence>
<keyword evidence="4" id="KW-1185">Reference proteome</keyword>
<dbReference type="InterPro" id="IPR021100">
    <property type="entry name" value="N-glycosylation_EOS1"/>
</dbReference>
<keyword evidence="2" id="KW-0472">Membrane</keyword>
<keyword evidence="2" id="KW-1133">Transmembrane helix</keyword>
<proteinExistence type="predicted"/>
<dbReference type="GO" id="GO:0006487">
    <property type="term" value="P:protein N-linked glycosylation"/>
    <property type="evidence" value="ECO:0007669"/>
    <property type="project" value="TreeGrafter"/>
</dbReference>
<evidence type="ECO:0000313" key="4">
    <source>
        <dbReference type="Proteomes" id="UP001187734"/>
    </source>
</evidence>
<feature type="transmembrane region" description="Helical" evidence="2">
    <location>
        <begin position="230"/>
        <end position="250"/>
    </location>
</feature>